<keyword evidence="1" id="KW-0233">DNA recombination</keyword>
<protein>
    <recommendedName>
        <fullName evidence="2">Tyr recombinase domain-containing protein</fullName>
    </recommendedName>
</protein>
<dbReference type="GO" id="GO:0015074">
    <property type="term" value="P:DNA integration"/>
    <property type="evidence" value="ECO:0007669"/>
    <property type="project" value="InterPro"/>
</dbReference>
<evidence type="ECO:0000313" key="4">
    <source>
        <dbReference type="Proteomes" id="UP000249304"/>
    </source>
</evidence>
<name>A0A2W2EQE3_9ACTN</name>
<evidence type="ECO:0000256" key="1">
    <source>
        <dbReference type="ARBA" id="ARBA00023172"/>
    </source>
</evidence>
<accession>A0A2W2EQE3</accession>
<dbReference type="InterPro" id="IPR013762">
    <property type="entry name" value="Integrase-like_cat_sf"/>
</dbReference>
<sequence>MQLSCSALEQGHATEPPPRACSCDASVGPEWRGGGDYVFTTGWGEPVHPDTVSSLFPIVIKRYNEVHPNARLPHARLHDLRHIHATTLLLAGVPVHVVAAHLGHADPSIALRVYAHVIRAAEASAADVFAQAIGE</sequence>
<keyword evidence="4" id="KW-1185">Reference proteome</keyword>
<dbReference type="Pfam" id="PF00589">
    <property type="entry name" value="Phage_integrase"/>
    <property type="match status" value="1"/>
</dbReference>
<dbReference type="GO" id="GO:0006310">
    <property type="term" value="P:DNA recombination"/>
    <property type="evidence" value="ECO:0007669"/>
    <property type="project" value="UniProtKB-KW"/>
</dbReference>
<proteinExistence type="predicted"/>
<evidence type="ECO:0000313" key="3">
    <source>
        <dbReference type="EMBL" id="PZG18785.1"/>
    </source>
</evidence>
<dbReference type="OrthoDB" id="1822491at2"/>
<organism evidence="3 4">
    <name type="scientific">Nonomuraea aridisoli</name>
    <dbReference type="NCBI Taxonomy" id="2070368"/>
    <lineage>
        <taxon>Bacteria</taxon>
        <taxon>Bacillati</taxon>
        <taxon>Actinomycetota</taxon>
        <taxon>Actinomycetes</taxon>
        <taxon>Streptosporangiales</taxon>
        <taxon>Streptosporangiaceae</taxon>
        <taxon>Nonomuraea</taxon>
    </lineage>
</organism>
<dbReference type="GO" id="GO:0003677">
    <property type="term" value="F:DNA binding"/>
    <property type="evidence" value="ECO:0007669"/>
    <property type="project" value="InterPro"/>
</dbReference>
<dbReference type="PROSITE" id="PS51898">
    <property type="entry name" value="TYR_RECOMBINASE"/>
    <property type="match status" value="1"/>
</dbReference>
<dbReference type="EMBL" id="POUD01000047">
    <property type="protein sequence ID" value="PZG18785.1"/>
    <property type="molecule type" value="Genomic_DNA"/>
</dbReference>
<evidence type="ECO:0000259" key="2">
    <source>
        <dbReference type="PROSITE" id="PS51898"/>
    </source>
</evidence>
<dbReference type="Proteomes" id="UP000249304">
    <property type="component" value="Unassembled WGS sequence"/>
</dbReference>
<dbReference type="AlphaFoldDB" id="A0A2W2EQE3"/>
<feature type="domain" description="Tyr recombinase" evidence="2">
    <location>
        <begin position="1"/>
        <end position="127"/>
    </location>
</feature>
<dbReference type="InterPro" id="IPR011010">
    <property type="entry name" value="DNA_brk_join_enz"/>
</dbReference>
<gene>
    <name evidence="3" type="ORF">C1J01_13865</name>
</gene>
<reference evidence="3 4" key="1">
    <citation type="submission" date="2018-01" db="EMBL/GenBank/DDBJ databases">
        <title>Draft genome sequence of Nonomuraea sp. KC333.</title>
        <authorList>
            <person name="Sahin N."/>
            <person name="Saygin H."/>
            <person name="Ay H."/>
        </authorList>
    </citation>
    <scope>NUCLEOTIDE SEQUENCE [LARGE SCALE GENOMIC DNA]</scope>
    <source>
        <strain evidence="3 4">KC333</strain>
    </source>
</reference>
<dbReference type="InterPro" id="IPR002104">
    <property type="entry name" value="Integrase_catalytic"/>
</dbReference>
<dbReference type="SUPFAM" id="SSF56349">
    <property type="entry name" value="DNA breaking-rejoining enzymes"/>
    <property type="match status" value="1"/>
</dbReference>
<comment type="caution">
    <text evidence="3">The sequence shown here is derived from an EMBL/GenBank/DDBJ whole genome shotgun (WGS) entry which is preliminary data.</text>
</comment>
<dbReference type="Gene3D" id="1.10.443.10">
    <property type="entry name" value="Intergrase catalytic core"/>
    <property type="match status" value="1"/>
</dbReference>